<dbReference type="GO" id="GO:0034198">
    <property type="term" value="P:cellular response to amino acid starvation"/>
    <property type="evidence" value="ECO:0007669"/>
    <property type="project" value="TreeGrafter"/>
</dbReference>
<dbReference type="GO" id="GO:1904263">
    <property type="term" value="P:positive regulation of TORC1 signaling"/>
    <property type="evidence" value="ECO:0007669"/>
    <property type="project" value="TreeGrafter"/>
</dbReference>
<dbReference type="GO" id="GO:0061700">
    <property type="term" value="C:GATOR2 complex"/>
    <property type="evidence" value="ECO:0007669"/>
    <property type="project" value="TreeGrafter"/>
</dbReference>
<reference evidence="9" key="1">
    <citation type="journal article" date="2023" name="Mol. Biol. Evol.">
        <title>Third-Generation Sequencing Reveals the Adaptive Role of the Epigenome in Three Deep-Sea Polychaetes.</title>
        <authorList>
            <person name="Perez M."/>
            <person name="Aroh O."/>
            <person name="Sun Y."/>
            <person name="Lan Y."/>
            <person name="Juniper S.K."/>
            <person name="Young C.R."/>
            <person name="Angers B."/>
            <person name="Qian P.Y."/>
        </authorList>
    </citation>
    <scope>NUCLEOTIDE SEQUENCE</scope>
    <source>
        <strain evidence="9">R07B-5</strain>
    </source>
</reference>
<dbReference type="PANTHER" id="PTHR46200">
    <property type="entry name" value="GATOR COMPLEX PROTEIN WDR24"/>
    <property type="match status" value="1"/>
</dbReference>
<keyword evidence="6" id="KW-0862">Zinc</keyword>
<evidence type="ECO:0000256" key="4">
    <source>
        <dbReference type="ARBA" id="ARBA00022737"/>
    </source>
</evidence>
<keyword evidence="2 8" id="KW-0853">WD repeat</keyword>
<comment type="similarity">
    <text evidence="1">Belongs to the WD repeat WDR24 family.</text>
</comment>
<sequence length="402" mass="45353">MSPKMHCTALESPLNCLAVNKDCSQVVVAGRNVFKIFDIADGEFVERINLRVGRSLNLNFSAADVTWNPIDGHLLASAATNGAVVLWNLNKPSRSKQEHVYVEHRQAVNRVVFHHSESSLLISGSRDGSMKLFDLRKEMVTTTFGGHMDSVRDVQFNPHQFYMFASAYENGNIQLWDMRNPSRWERQFTAHSGPIFSIDWHPEEHYWIGSASRDKMIRVWDLQNPSKVTNTYNIQTIASVARIRWRPQRKFHIASCALLLDFNVNVWDVRRPYIPFAAFAEHKDVVTGIVWKHGDPHTFLSSSKDCMLYQHLFRDATRPADAANPVGIDINPTGSILYASSDKLAPTSTGSKAGNTLQAKMSPLFRRAPDLSEQFTKVTSCLSEFADIHQASMVTAHQCMSS</sequence>
<feature type="repeat" description="WD" evidence="8">
    <location>
        <begin position="101"/>
        <end position="143"/>
    </location>
</feature>
<accession>A0AAD9NFX8</accession>
<dbReference type="Gene3D" id="2.130.10.10">
    <property type="entry name" value="YVTN repeat-like/Quinoprotein amine dehydrogenase"/>
    <property type="match status" value="2"/>
</dbReference>
<dbReference type="SUPFAM" id="SSF50978">
    <property type="entry name" value="WD40 repeat-like"/>
    <property type="match status" value="1"/>
</dbReference>
<dbReference type="CDD" id="cd00200">
    <property type="entry name" value="WD40"/>
    <property type="match status" value="1"/>
</dbReference>
<dbReference type="AlphaFoldDB" id="A0AAD9NFX8"/>
<dbReference type="InterPro" id="IPR019775">
    <property type="entry name" value="WD40_repeat_CS"/>
</dbReference>
<dbReference type="InterPro" id="IPR001680">
    <property type="entry name" value="WD40_rpt"/>
</dbReference>
<evidence type="ECO:0000313" key="9">
    <source>
        <dbReference type="EMBL" id="KAK2168595.1"/>
    </source>
</evidence>
<gene>
    <name evidence="9" type="ORF">NP493_1217g00028</name>
</gene>
<keyword evidence="10" id="KW-1185">Reference proteome</keyword>
<evidence type="ECO:0000256" key="8">
    <source>
        <dbReference type="PROSITE-ProRule" id="PRU00221"/>
    </source>
</evidence>
<evidence type="ECO:0000256" key="1">
    <source>
        <dbReference type="ARBA" id="ARBA00008134"/>
    </source>
</evidence>
<dbReference type="GO" id="GO:0005774">
    <property type="term" value="C:vacuolar membrane"/>
    <property type="evidence" value="ECO:0007669"/>
    <property type="project" value="TreeGrafter"/>
</dbReference>
<dbReference type="Proteomes" id="UP001209878">
    <property type="component" value="Unassembled WGS sequence"/>
</dbReference>
<name>A0AAD9NFX8_RIDPI</name>
<dbReference type="PROSITE" id="PS50082">
    <property type="entry name" value="WD_REPEATS_2"/>
    <property type="match status" value="3"/>
</dbReference>
<keyword evidence="3" id="KW-0479">Metal-binding</keyword>
<dbReference type="InterPro" id="IPR036322">
    <property type="entry name" value="WD40_repeat_dom_sf"/>
</dbReference>
<dbReference type="GO" id="GO:0005829">
    <property type="term" value="C:cytosol"/>
    <property type="evidence" value="ECO:0007669"/>
    <property type="project" value="TreeGrafter"/>
</dbReference>
<evidence type="ECO:0000256" key="7">
    <source>
        <dbReference type="ARBA" id="ARBA00040269"/>
    </source>
</evidence>
<dbReference type="EMBL" id="JAODUO010001222">
    <property type="protein sequence ID" value="KAK2168595.1"/>
    <property type="molecule type" value="Genomic_DNA"/>
</dbReference>
<dbReference type="GO" id="GO:0016239">
    <property type="term" value="P:positive regulation of macroautophagy"/>
    <property type="evidence" value="ECO:0007669"/>
    <property type="project" value="TreeGrafter"/>
</dbReference>
<dbReference type="SMART" id="SM00320">
    <property type="entry name" value="WD40"/>
    <property type="match status" value="7"/>
</dbReference>
<evidence type="ECO:0000256" key="5">
    <source>
        <dbReference type="ARBA" id="ARBA00022771"/>
    </source>
</evidence>
<dbReference type="InterPro" id="IPR037590">
    <property type="entry name" value="WDR24"/>
</dbReference>
<keyword evidence="5" id="KW-0863">Zinc-finger</keyword>
<evidence type="ECO:0000256" key="3">
    <source>
        <dbReference type="ARBA" id="ARBA00022723"/>
    </source>
</evidence>
<dbReference type="PROSITE" id="PS50294">
    <property type="entry name" value="WD_REPEATS_REGION"/>
    <property type="match status" value="2"/>
</dbReference>
<organism evidence="9 10">
    <name type="scientific">Ridgeia piscesae</name>
    <name type="common">Tubeworm</name>
    <dbReference type="NCBI Taxonomy" id="27915"/>
    <lineage>
        <taxon>Eukaryota</taxon>
        <taxon>Metazoa</taxon>
        <taxon>Spiralia</taxon>
        <taxon>Lophotrochozoa</taxon>
        <taxon>Annelida</taxon>
        <taxon>Polychaeta</taxon>
        <taxon>Sedentaria</taxon>
        <taxon>Canalipalpata</taxon>
        <taxon>Sabellida</taxon>
        <taxon>Siboglinidae</taxon>
        <taxon>Ridgeia</taxon>
    </lineage>
</organism>
<comment type="caution">
    <text evidence="9">The sequence shown here is derived from an EMBL/GenBank/DDBJ whole genome shotgun (WGS) entry which is preliminary data.</text>
</comment>
<evidence type="ECO:0000256" key="6">
    <source>
        <dbReference type="ARBA" id="ARBA00022833"/>
    </source>
</evidence>
<dbReference type="PROSITE" id="PS00678">
    <property type="entry name" value="WD_REPEATS_1"/>
    <property type="match status" value="1"/>
</dbReference>
<evidence type="ECO:0000256" key="2">
    <source>
        <dbReference type="ARBA" id="ARBA00022574"/>
    </source>
</evidence>
<evidence type="ECO:0000313" key="10">
    <source>
        <dbReference type="Proteomes" id="UP001209878"/>
    </source>
</evidence>
<protein>
    <recommendedName>
        <fullName evidence="7">GATOR2 complex protein WDR24</fullName>
    </recommendedName>
</protein>
<feature type="repeat" description="WD" evidence="8">
    <location>
        <begin position="144"/>
        <end position="180"/>
    </location>
</feature>
<dbReference type="PANTHER" id="PTHR46200:SF1">
    <property type="entry name" value="GATOR COMPLEX PROTEIN WDR24"/>
    <property type="match status" value="1"/>
</dbReference>
<dbReference type="GO" id="GO:0008270">
    <property type="term" value="F:zinc ion binding"/>
    <property type="evidence" value="ECO:0007669"/>
    <property type="project" value="UniProtKB-KW"/>
</dbReference>
<feature type="repeat" description="WD" evidence="8">
    <location>
        <begin position="188"/>
        <end position="230"/>
    </location>
</feature>
<dbReference type="Pfam" id="PF00400">
    <property type="entry name" value="WD40"/>
    <property type="match status" value="3"/>
</dbReference>
<keyword evidence="4" id="KW-0677">Repeat</keyword>
<proteinExistence type="inferred from homology"/>
<dbReference type="InterPro" id="IPR015943">
    <property type="entry name" value="WD40/YVTN_repeat-like_dom_sf"/>
</dbReference>